<dbReference type="InterPro" id="IPR050828">
    <property type="entry name" value="C-type_lectin/matrix_domain"/>
</dbReference>
<dbReference type="SUPFAM" id="SSF56436">
    <property type="entry name" value="C-type lectin-like"/>
    <property type="match status" value="1"/>
</dbReference>
<dbReference type="PANTHER" id="PTHR45710:SF26">
    <property type="entry name" value="RH26557P"/>
    <property type="match status" value="1"/>
</dbReference>
<dbReference type="SMART" id="SM00034">
    <property type="entry name" value="CLECT"/>
    <property type="match status" value="1"/>
</dbReference>
<proteinExistence type="predicted"/>
<dbReference type="PROSITE" id="PS50041">
    <property type="entry name" value="C_TYPE_LECTIN_2"/>
    <property type="match status" value="1"/>
</dbReference>
<evidence type="ECO:0000256" key="1">
    <source>
        <dbReference type="ARBA" id="ARBA00004401"/>
    </source>
</evidence>
<dbReference type="InterPro" id="IPR001304">
    <property type="entry name" value="C-type_lectin-like"/>
</dbReference>
<dbReference type="InterPro" id="IPR033989">
    <property type="entry name" value="CD209-like_CTLD"/>
</dbReference>
<evidence type="ECO:0000313" key="7">
    <source>
        <dbReference type="Proteomes" id="UP000830375"/>
    </source>
</evidence>
<dbReference type="EMBL" id="JACTAM010000019">
    <property type="protein sequence ID" value="KAI2653101.1"/>
    <property type="molecule type" value="Genomic_DNA"/>
</dbReference>
<keyword evidence="4" id="KW-0472">Membrane</keyword>
<dbReference type="Pfam" id="PF00059">
    <property type="entry name" value="Lectin_C"/>
    <property type="match status" value="1"/>
</dbReference>
<protein>
    <submittedName>
        <fullName evidence="6">Collectin-12</fullName>
    </submittedName>
</protein>
<keyword evidence="2" id="KW-0430">Lectin</keyword>
<accession>A0ABQ8LS78</accession>
<evidence type="ECO:0000313" key="6">
    <source>
        <dbReference type="EMBL" id="KAI2653101.1"/>
    </source>
</evidence>
<dbReference type="PANTHER" id="PTHR45710">
    <property type="entry name" value="C-TYPE LECTIN DOMAIN-CONTAINING PROTEIN 180"/>
    <property type="match status" value="1"/>
</dbReference>
<reference evidence="6 7" key="1">
    <citation type="submission" date="2022-01" db="EMBL/GenBank/DDBJ databases">
        <title>A high-quality chromosome-level genome assembly of rohu carp, Labeo rohita.</title>
        <authorList>
            <person name="Arick M.A. II"/>
            <person name="Hsu C.-Y."/>
            <person name="Magbanua Z."/>
            <person name="Pechanova O."/>
            <person name="Grover C."/>
            <person name="Miller E."/>
            <person name="Thrash A."/>
            <person name="Ezzel L."/>
            <person name="Alam S."/>
            <person name="Benzie J."/>
            <person name="Hamilton M."/>
            <person name="Karsi A."/>
            <person name="Lawrence M.L."/>
            <person name="Peterson D.G."/>
        </authorList>
    </citation>
    <scope>NUCLEOTIDE SEQUENCE [LARGE SCALE GENOMIC DNA]</scope>
    <source>
        <strain evidence="7">BAU-BD-2019</strain>
        <tissue evidence="6">Blood</tissue>
    </source>
</reference>
<dbReference type="InterPro" id="IPR016187">
    <property type="entry name" value="CTDL_fold"/>
</dbReference>
<keyword evidence="7" id="KW-1185">Reference proteome</keyword>
<name>A0ABQ8LS78_LABRO</name>
<dbReference type="InterPro" id="IPR016186">
    <property type="entry name" value="C-type_lectin-like/link_sf"/>
</dbReference>
<keyword evidence="4" id="KW-0812">Transmembrane</keyword>
<dbReference type="CDD" id="cd03590">
    <property type="entry name" value="CLECT_DC-SIGN_like"/>
    <property type="match status" value="1"/>
</dbReference>
<dbReference type="InterPro" id="IPR018378">
    <property type="entry name" value="C-type_lectin_CS"/>
</dbReference>
<evidence type="ECO:0000259" key="5">
    <source>
        <dbReference type="PROSITE" id="PS50041"/>
    </source>
</evidence>
<feature type="domain" description="C-type lectin" evidence="5">
    <location>
        <begin position="90"/>
        <end position="216"/>
    </location>
</feature>
<evidence type="ECO:0000256" key="3">
    <source>
        <dbReference type="ARBA" id="ARBA00023157"/>
    </source>
</evidence>
<comment type="caution">
    <text evidence="6">The sequence shown here is derived from an EMBL/GenBank/DDBJ whole genome shotgun (WGS) entry which is preliminary data.</text>
</comment>
<organism evidence="6 7">
    <name type="scientific">Labeo rohita</name>
    <name type="common">Indian major carp</name>
    <name type="synonym">Cyprinus rohita</name>
    <dbReference type="NCBI Taxonomy" id="84645"/>
    <lineage>
        <taxon>Eukaryota</taxon>
        <taxon>Metazoa</taxon>
        <taxon>Chordata</taxon>
        <taxon>Craniata</taxon>
        <taxon>Vertebrata</taxon>
        <taxon>Euteleostomi</taxon>
        <taxon>Actinopterygii</taxon>
        <taxon>Neopterygii</taxon>
        <taxon>Teleostei</taxon>
        <taxon>Ostariophysi</taxon>
        <taxon>Cypriniformes</taxon>
        <taxon>Cyprinidae</taxon>
        <taxon>Labeoninae</taxon>
        <taxon>Labeonini</taxon>
        <taxon>Labeo</taxon>
    </lineage>
</organism>
<evidence type="ECO:0000256" key="2">
    <source>
        <dbReference type="ARBA" id="ARBA00022734"/>
    </source>
</evidence>
<dbReference type="Gene3D" id="3.10.100.10">
    <property type="entry name" value="Mannose-Binding Protein A, subunit A"/>
    <property type="match status" value="1"/>
</dbReference>
<gene>
    <name evidence="6" type="ORF">H4Q32_006469</name>
</gene>
<keyword evidence="4" id="KW-1133">Transmembrane helix</keyword>
<feature type="transmembrane region" description="Helical" evidence="4">
    <location>
        <begin position="24"/>
        <end position="50"/>
    </location>
</feature>
<dbReference type="Proteomes" id="UP000830375">
    <property type="component" value="Unassembled WGS sequence"/>
</dbReference>
<keyword evidence="3" id="KW-1015">Disulfide bond</keyword>
<dbReference type="PROSITE" id="PS00615">
    <property type="entry name" value="C_TYPE_LECTIN_1"/>
    <property type="match status" value="1"/>
</dbReference>
<evidence type="ECO:0000256" key="4">
    <source>
        <dbReference type="SAM" id="Phobius"/>
    </source>
</evidence>
<sequence>MNFSCLLITDQKTLKKEVTVVHKWITVLLIALGVCLVFAVGGVCTLAVLIEHATHSNVSDEEHNATDYKAQFQALHSTGCALCAVHFIHSGGKCYYFSTVKMNWTQSRDYCVTLGAHLVIINSKAEQDFVTSKVKVTHWIGLNDLDTEGHWVWVNNQPVNDSVEFWIKRENGNREPDNWTEGHPDGEDCAGLGHQGGETDFWSDASCFLEKRFVCEAAAAV</sequence>
<comment type="subcellular location">
    <subcellularLocation>
        <location evidence="1">Cell membrane</location>
        <topology evidence="1">Single-pass type II membrane protein</topology>
    </subcellularLocation>
</comment>